<sequence length="122" mass="13353">MIQSGTIMKVADNSGAKKIRVITVLGDSRKRYARIGDLVSASTIEASPTGMVKKKEVVRALVLRTRKEMAMADGTYLRFSDNAAVILTEGHNIKGTRIFGPVPKMLKKFGFTKIVSLAREVV</sequence>
<dbReference type="PANTHER" id="PTHR11761:SF3">
    <property type="entry name" value="LARGE RIBOSOMAL SUBUNIT PROTEIN UL14M"/>
    <property type="match status" value="1"/>
</dbReference>
<comment type="caution">
    <text evidence="6">The sequence shown here is derived from an EMBL/GenBank/DDBJ whole genome shotgun (WGS) entry which is preliminary data.</text>
</comment>
<accession>A0A554LEV3</accession>
<dbReference type="GO" id="GO:0022625">
    <property type="term" value="C:cytosolic large ribosomal subunit"/>
    <property type="evidence" value="ECO:0007669"/>
    <property type="project" value="TreeGrafter"/>
</dbReference>
<comment type="similarity">
    <text evidence="3 4">Belongs to the universal ribosomal protein uL14 family.</text>
</comment>
<dbReference type="CDD" id="cd00337">
    <property type="entry name" value="Ribosomal_uL14"/>
    <property type="match status" value="1"/>
</dbReference>
<dbReference type="InterPro" id="IPR019972">
    <property type="entry name" value="Ribosomal_uL14_CS"/>
</dbReference>
<keyword evidence="1 3" id="KW-0689">Ribosomal protein</keyword>
<evidence type="ECO:0000256" key="5">
    <source>
        <dbReference type="RuleBase" id="RU003950"/>
    </source>
</evidence>
<organism evidence="6 7">
    <name type="scientific">Candidatus Berkelbacteria bacterium Licking1014_96</name>
    <dbReference type="NCBI Taxonomy" id="2017149"/>
    <lineage>
        <taxon>Bacteria</taxon>
        <taxon>Candidatus Berkelbacteria</taxon>
    </lineage>
</organism>
<evidence type="ECO:0000313" key="7">
    <source>
        <dbReference type="Proteomes" id="UP000318296"/>
    </source>
</evidence>
<comment type="subunit">
    <text evidence="3">Part of the 50S ribosomal subunit. Forms a cluster with proteins L3 and L19. In the 70S ribosome, L14 and L19 interact and together make contacts with the 16S rRNA in bridges B5 and B8.</text>
</comment>
<keyword evidence="2 3" id="KW-0687">Ribonucleoprotein</keyword>
<dbReference type="InterPro" id="IPR000218">
    <property type="entry name" value="Ribosomal_uL14"/>
</dbReference>
<dbReference type="AlphaFoldDB" id="A0A554LEV3"/>
<comment type="function">
    <text evidence="3 5">Binds to 23S rRNA. Forms part of two intersubunit bridges in the 70S ribosome.</text>
</comment>
<dbReference type="Proteomes" id="UP000318296">
    <property type="component" value="Unassembled WGS sequence"/>
</dbReference>
<evidence type="ECO:0000256" key="4">
    <source>
        <dbReference type="RuleBase" id="RU003949"/>
    </source>
</evidence>
<evidence type="ECO:0000256" key="2">
    <source>
        <dbReference type="ARBA" id="ARBA00023274"/>
    </source>
</evidence>
<dbReference type="SUPFAM" id="SSF50193">
    <property type="entry name" value="Ribosomal protein L14"/>
    <property type="match status" value="1"/>
</dbReference>
<protein>
    <recommendedName>
        <fullName evidence="3">Large ribosomal subunit protein uL14</fullName>
    </recommendedName>
</protein>
<dbReference type="GO" id="GO:0070180">
    <property type="term" value="F:large ribosomal subunit rRNA binding"/>
    <property type="evidence" value="ECO:0007669"/>
    <property type="project" value="TreeGrafter"/>
</dbReference>
<evidence type="ECO:0000313" key="6">
    <source>
        <dbReference type="EMBL" id="TSC91179.1"/>
    </source>
</evidence>
<dbReference type="Pfam" id="PF00238">
    <property type="entry name" value="Ribosomal_L14"/>
    <property type="match status" value="1"/>
</dbReference>
<dbReference type="PROSITE" id="PS00049">
    <property type="entry name" value="RIBOSOMAL_L14"/>
    <property type="match status" value="1"/>
</dbReference>
<dbReference type="Gene3D" id="2.40.150.20">
    <property type="entry name" value="Ribosomal protein L14"/>
    <property type="match status" value="1"/>
</dbReference>
<name>A0A554LEV3_9BACT</name>
<reference evidence="6 7" key="1">
    <citation type="submission" date="2017-07" db="EMBL/GenBank/DDBJ databases">
        <title>Mechanisms for carbon and nitrogen cycling indicate functional differentiation within the Candidate Phyla Radiation.</title>
        <authorList>
            <person name="Danczak R.E."/>
            <person name="Johnston M.D."/>
            <person name="Kenah C."/>
            <person name="Slattery M."/>
            <person name="Wrighton K.C."/>
            <person name="Wilkins M.J."/>
        </authorList>
    </citation>
    <scope>NUCLEOTIDE SEQUENCE [LARGE SCALE GENOMIC DNA]</scope>
    <source>
        <strain evidence="6">Licking1014_96</strain>
    </source>
</reference>
<dbReference type="GO" id="GO:0003735">
    <property type="term" value="F:structural constituent of ribosome"/>
    <property type="evidence" value="ECO:0007669"/>
    <property type="project" value="InterPro"/>
</dbReference>
<keyword evidence="3 5" id="KW-0694">RNA-binding</keyword>
<dbReference type="PANTHER" id="PTHR11761">
    <property type="entry name" value="50S/60S RIBOSOMAL PROTEIN L14/L23"/>
    <property type="match status" value="1"/>
</dbReference>
<dbReference type="NCBIfam" id="TIGR01067">
    <property type="entry name" value="rplN_bact"/>
    <property type="match status" value="1"/>
</dbReference>
<keyword evidence="3 5" id="KW-0699">rRNA-binding</keyword>
<dbReference type="InterPro" id="IPR005745">
    <property type="entry name" value="Ribosomal_uL14_bac-type"/>
</dbReference>
<dbReference type="GO" id="GO:0006412">
    <property type="term" value="P:translation"/>
    <property type="evidence" value="ECO:0007669"/>
    <property type="project" value="UniProtKB-UniRule"/>
</dbReference>
<dbReference type="SMART" id="SM01374">
    <property type="entry name" value="Ribosomal_L14"/>
    <property type="match status" value="1"/>
</dbReference>
<dbReference type="EMBL" id="VMGH01000046">
    <property type="protein sequence ID" value="TSC91179.1"/>
    <property type="molecule type" value="Genomic_DNA"/>
</dbReference>
<evidence type="ECO:0000256" key="1">
    <source>
        <dbReference type="ARBA" id="ARBA00022980"/>
    </source>
</evidence>
<dbReference type="HAMAP" id="MF_01367">
    <property type="entry name" value="Ribosomal_uL14"/>
    <property type="match status" value="1"/>
</dbReference>
<dbReference type="InterPro" id="IPR036853">
    <property type="entry name" value="Ribosomal_uL14_sf"/>
</dbReference>
<evidence type="ECO:0000256" key="3">
    <source>
        <dbReference type="HAMAP-Rule" id="MF_01367"/>
    </source>
</evidence>
<proteinExistence type="inferred from homology"/>
<gene>
    <name evidence="3" type="primary">rplN</name>
    <name evidence="6" type="ORF">CEN92_315</name>
</gene>